<dbReference type="KEGG" id="abri:DFR85_14465"/>
<protein>
    <submittedName>
        <fullName evidence="2">Carboxymethylenebutenolidase</fullName>
    </submittedName>
</protein>
<dbReference type="InterPro" id="IPR051049">
    <property type="entry name" value="Dienelactone_hydrolase-like"/>
</dbReference>
<feature type="domain" description="Dienelactone hydrolase" evidence="1">
    <location>
        <begin position="18"/>
        <end position="255"/>
    </location>
</feature>
<gene>
    <name evidence="2" type="ORF">DFR85_14465</name>
</gene>
<accession>A0A2U9IHU1</accession>
<sequence length="258" mass="29300">MSQITSSEVAIRGDREIKEYVASPENPKAGIIVIHEIWGLNDNIKDIVNRFAKEGYYVVAPHLYSQDFMNEENIKSTMTKFWSIPAEKRGDEIYIQKVYESSTDVQKKIIDVLVMNRENTMKQMIKDLVSVYSNLKNTLNKKIGAIGFCMGGGLAFELATEVELDAVTVFYGANPNPLEKISKIKGPILGIYAGEDRNIDSGLPDLLKAIIEYKKDLELKIYPGTQHAFFNDRGPVYNKDAAEDAWNRTIRFFSRWLS</sequence>
<dbReference type="InterPro" id="IPR029058">
    <property type="entry name" value="AB_hydrolase_fold"/>
</dbReference>
<dbReference type="SUPFAM" id="SSF53474">
    <property type="entry name" value="alpha/beta-Hydrolases"/>
    <property type="match status" value="1"/>
</dbReference>
<dbReference type="PANTHER" id="PTHR46623">
    <property type="entry name" value="CARBOXYMETHYLENEBUTENOLIDASE-RELATED"/>
    <property type="match status" value="1"/>
</dbReference>
<dbReference type="RefSeq" id="WP_110271491.1">
    <property type="nucleotide sequence ID" value="NZ_CP029289.2"/>
</dbReference>
<dbReference type="EMBL" id="CP029289">
    <property type="protein sequence ID" value="AWR95613.1"/>
    <property type="molecule type" value="Genomic_DNA"/>
</dbReference>
<name>A0A2U9IHU1_9CREN</name>
<dbReference type="InterPro" id="IPR002925">
    <property type="entry name" value="Dienelactn_hydro"/>
</dbReference>
<dbReference type="OrthoDB" id="33195at2157"/>
<proteinExistence type="predicted"/>
<evidence type="ECO:0000313" key="3">
    <source>
        <dbReference type="Proteomes" id="UP000248044"/>
    </source>
</evidence>
<dbReference type="Gene3D" id="3.40.50.1820">
    <property type="entry name" value="alpha/beta hydrolase"/>
    <property type="match status" value="1"/>
</dbReference>
<dbReference type="Proteomes" id="UP000248044">
    <property type="component" value="Chromosome"/>
</dbReference>
<organism evidence="2 3">
    <name type="scientific">Acidianus brierleyi</name>
    <dbReference type="NCBI Taxonomy" id="41673"/>
    <lineage>
        <taxon>Archaea</taxon>
        <taxon>Thermoproteota</taxon>
        <taxon>Thermoprotei</taxon>
        <taxon>Sulfolobales</taxon>
        <taxon>Sulfolobaceae</taxon>
        <taxon>Acidianus</taxon>
    </lineage>
</organism>
<keyword evidence="3" id="KW-1185">Reference proteome</keyword>
<dbReference type="AlphaFoldDB" id="A0A2U9IHU1"/>
<dbReference type="GeneID" id="36833383"/>
<reference evidence="2 3" key="1">
    <citation type="submission" date="2018-05" db="EMBL/GenBank/DDBJ databases">
        <title>Complete Genome Sequences of Extremely Thermoacidophilic, Metal-Mobilizing Type-Strain Members of the Archaeal Family Sulfolobaceae: Acidianus brierleyi DSM-1651T, Acidianus sulfidivorans DSM-18786T, Metallosphaera hakonensis DSM-7519T, and Metallosphaera prunae DSM-10039T.</title>
        <authorList>
            <person name="Counts J.A."/>
            <person name="Kelly R.M."/>
        </authorList>
    </citation>
    <scope>NUCLEOTIDE SEQUENCE [LARGE SCALE GENOMIC DNA]</scope>
    <source>
        <strain evidence="2 3">DSM 1651</strain>
    </source>
</reference>
<dbReference type="GO" id="GO:0016787">
    <property type="term" value="F:hydrolase activity"/>
    <property type="evidence" value="ECO:0007669"/>
    <property type="project" value="InterPro"/>
</dbReference>
<dbReference type="Pfam" id="PF01738">
    <property type="entry name" value="DLH"/>
    <property type="match status" value="1"/>
</dbReference>
<evidence type="ECO:0000259" key="1">
    <source>
        <dbReference type="Pfam" id="PF01738"/>
    </source>
</evidence>
<dbReference type="PANTHER" id="PTHR46623:SF6">
    <property type="entry name" value="ALPHA_BETA-HYDROLASES SUPERFAMILY PROTEIN"/>
    <property type="match status" value="1"/>
</dbReference>
<evidence type="ECO:0000313" key="2">
    <source>
        <dbReference type="EMBL" id="AWR95613.1"/>
    </source>
</evidence>